<proteinExistence type="predicted"/>
<protein>
    <submittedName>
        <fullName evidence="3">Ovule protein</fullName>
    </submittedName>
</protein>
<reference evidence="3" key="1">
    <citation type="submission" date="2016-11" db="UniProtKB">
        <authorList>
            <consortium name="WormBaseParasite"/>
        </authorList>
    </citation>
    <scope>IDENTIFICATION</scope>
</reference>
<name>A0A1I7T129_9PELO</name>
<evidence type="ECO:0000256" key="1">
    <source>
        <dbReference type="SAM" id="Phobius"/>
    </source>
</evidence>
<keyword evidence="1" id="KW-1133">Transmembrane helix</keyword>
<dbReference type="WBParaSite" id="Csp11.Scaffold457.g1388.t1">
    <property type="protein sequence ID" value="Csp11.Scaffold457.g1388.t1"/>
    <property type="gene ID" value="Csp11.Scaffold457.g1388"/>
</dbReference>
<keyword evidence="1" id="KW-0812">Transmembrane</keyword>
<accession>A0A1I7T129</accession>
<dbReference type="AlphaFoldDB" id="A0A1I7T129"/>
<evidence type="ECO:0000313" key="3">
    <source>
        <dbReference type="WBParaSite" id="Csp11.Scaffold457.g1388.t1"/>
    </source>
</evidence>
<organism evidence="2 3">
    <name type="scientific">Caenorhabditis tropicalis</name>
    <dbReference type="NCBI Taxonomy" id="1561998"/>
    <lineage>
        <taxon>Eukaryota</taxon>
        <taxon>Metazoa</taxon>
        <taxon>Ecdysozoa</taxon>
        <taxon>Nematoda</taxon>
        <taxon>Chromadorea</taxon>
        <taxon>Rhabditida</taxon>
        <taxon>Rhabditina</taxon>
        <taxon>Rhabditomorpha</taxon>
        <taxon>Rhabditoidea</taxon>
        <taxon>Rhabditidae</taxon>
        <taxon>Peloderinae</taxon>
        <taxon>Caenorhabditis</taxon>
    </lineage>
</organism>
<keyword evidence="2" id="KW-1185">Reference proteome</keyword>
<evidence type="ECO:0000313" key="2">
    <source>
        <dbReference type="Proteomes" id="UP000095282"/>
    </source>
</evidence>
<keyword evidence="1" id="KW-0472">Membrane</keyword>
<dbReference type="Proteomes" id="UP000095282">
    <property type="component" value="Unplaced"/>
</dbReference>
<feature type="transmembrane region" description="Helical" evidence="1">
    <location>
        <begin position="34"/>
        <end position="55"/>
    </location>
</feature>
<sequence length="67" mass="7820">MKKHSDDGKPMDVFSSRFFQDKNQNLMKKKRMEVSVSVMMSTFRFICSLCGSYILQKIEDLLASESF</sequence>